<evidence type="ECO:0000313" key="2">
    <source>
        <dbReference type="Proteomes" id="UP000827092"/>
    </source>
</evidence>
<dbReference type="AlphaFoldDB" id="A0AAV6VJN6"/>
<proteinExistence type="predicted"/>
<name>A0AAV6VJN6_9ARAC</name>
<evidence type="ECO:0000313" key="1">
    <source>
        <dbReference type="EMBL" id="KAG8196127.1"/>
    </source>
</evidence>
<gene>
    <name evidence="1" type="ORF">JTE90_007863</name>
</gene>
<protein>
    <submittedName>
        <fullName evidence="1">Uncharacterized protein</fullName>
    </submittedName>
</protein>
<sequence length="88" mass="10219">MVRCVLNLPQSVPKSTRNLAGISKSAFEAPKVMNESRMRNGSDYHYALRDCHCWMGKHVVRKEIGKRTILRFWRFFLGENFLGSDLDT</sequence>
<comment type="caution">
    <text evidence="1">The sequence shown here is derived from an EMBL/GenBank/DDBJ whole genome shotgun (WGS) entry which is preliminary data.</text>
</comment>
<keyword evidence="2" id="KW-1185">Reference proteome</keyword>
<reference evidence="1 2" key="1">
    <citation type="journal article" date="2022" name="Nat. Ecol. Evol.">
        <title>A masculinizing supergene underlies an exaggerated male reproductive morph in a spider.</title>
        <authorList>
            <person name="Hendrickx F."/>
            <person name="De Corte Z."/>
            <person name="Sonet G."/>
            <person name="Van Belleghem S.M."/>
            <person name="Kostlbacher S."/>
            <person name="Vangestel C."/>
        </authorList>
    </citation>
    <scope>NUCLEOTIDE SEQUENCE [LARGE SCALE GENOMIC DNA]</scope>
    <source>
        <strain evidence="1">W744_W776</strain>
    </source>
</reference>
<dbReference type="Proteomes" id="UP000827092">
    <property type="component" value="Unassembled WGS sequence"/>
</dbReference>
<organism evidence="1 2">
    <name type="scientific">Oedothorax gibbosus</name>
    <dbReference type="NCBI Taxonomy" id="931172"/>
    <lineage>
        <taxon>Eukaryota</taxon>
        <taxon>Metazoa</taxon>
        <taxon>Ecdysozoa</taxon>
        <taxon>Arthropoda</taxon>
        <taxon>Chelicerata</taxon>
        <taxon>Arachnida</taxon>
        <taxon>Araneae</taxon>
        <taxon>Araneomorphae</taxon>
        <taxon>Entelegynae</taxon>
        <taxon>Araneoidea</taxon>
        <taxon>Linyphiidae</taxon>
        <taxon>Erigoninae</taxon>
        <taxon>Oedothorax</taxon>
    </lineage>
</organism>
<accession>A0AAV6VJN6</accession>
<dbReference type="EMBL" id="JAFNEN010000074">
    <property type="protein sequence ID" value="KAG8196127.1"/>
    <property type="molecule type" value="Genomic_DNA"/>
</dbReference>